<sequence length="138" mass="15367">MKTTVRNFAIALIAGVFTFSTVLASEPIGKKDESKTASKRTFDVGMYRVINSMKVNVLIEKQQGKALDITLKNDRNEVIYSEVVAKNAGKFSKKFDLTGLSDGKYRFEISNGKEVISKEVNLETHAPTPAEYRSVEVK</sequence>
<dbReference type="Proteomes" id="UP000609064">
    <property type="component" value="Unassembled WGS sequence"/>
</dbReference>
<organism evidence="2 3">
    <name type="scientific">Emticicia aquatilis</name>
    <dbReference type="NCBI Taxonomy" id="1537369"/>
    <lineage>
        <taxon>Bacteria</taxon>
        <taxon>Pseudomonadati</taxon>
        <taxon>Bacteroidota</taxon>
        <taxon>Cytophagia</taxon>
        <taxon>Cytophagales</taxon>
        <taxon>Leadbetterellaceae</taxon>
        <taxon>Emticicia</taxon>
    </lineage>
</organism>
<protein>
    <submittedName>
        <fullName evidence="2">Uncharacterized protein</fullName>
    </submittedName>
</protein>
<evidence type="ECO:0000313" key="2">
    <source>
        <dbReference type="EMBL" id="GGD75668.1"/>
    </source>
</evidence>
<feature type="chain" id="PRO_5037824157" evidence="1">
    <location>
        <begin position="25"/>
        <end position="138"/>
    </location>
</feature>
<dbReference type="RefSeq" id="WP_188769579.1">
    <property type="nucleotide sequence ID" value="NZ_BMKK01000011.1"/>
</dbReference>
<evidence type="ECO:0000313" key="3">
    <source>
        <dbReference type="Proteomes" id="UP000609064"/>
    </source>
</evidence>
<proteinExistence type="predicted"/>
<comment type="caution">
    <text evidence="2">The sequence shown here is derived from an EMBL/GenBank/DDBJ whole genome shotgun (WGS) entry which is preliminary data.</text>
</comment>
<reference evidence="2" key="1">
    <citation type="journal article" date="2014" name="Int. J. Syst. Evol. Microbiol.">
        <title>Complete genome sequence of Corynebacterium casei LMG S-19264T (=DSM 44701T), isolated from a smear-ripened cheese.</title>
        <authorList>
            <consortium name="US DOE Joint Genome Institute (JGI-PGF)"/>
            <person name="Walter F."/>
            <person name="Albersmeier A."/>
            <person name="Kalinowski J."/>
            <person name="Ruckert C."/>
        </authorList>
    </citation>
    <scope>NUCLEOTIDE SEQUENCE</scope>
    <source>
        <strain evidence="2">CGMCC 1.15958</strain>
    </source>
</reference>
<gene>
    <name evidence="2" type="ORF">GCM10011514_44510</name>
</gene>
<keyword evidence="3" id="KW-1185">Reference proteome</keyword>
<dbReference type="AlphaFoldDB" id="A0A916Z4K7"/>
<reference evidence="2" key="2">
    <citation type="submission" date="2020-09" db="EMBL/GenBank/DDBJ databases">
        <authorList>
            <person name="Sun Q."/>
            <person name="Zhou Y."/>
        </authorList>
    </citation>
    <scope>NUCLEOTIDE SEQUENCE</scope>
    <source>
        <strain evidence="2">CGMCC 1.15958</strain>
    </source>
</reference>
<evidence type="ECO:0000256" key="1">
    <source>
        <dbReference type="SAM" id="SignalP"/>
    </source>
</evidence>
<name>A0A916Z4K7_9BACT</name>
<feature type="signal peptide" evidence="1">
    <location>
        <begin position="1"/>
        <end position="24"/>
    </location>
</feature>
<keyword evidence="1" id="KW-0732">Signal</keyword>
<dbReference type="EMBL" id="BMKK01000011">
    <property type="protein sequence ID" value="GGD75668.1"/>
    <property type="molecule type" value="Genomic_DNA"/>
</dbReference>
<accession>A0A916Z4K7</accession>